<accession>A0A2P8I128</accession>
<evidence type="ECO:0000313" key="2">
    <source>
        <dbReference type="EMBL" id="PSL52162.1"/>
    </source>
</evidence>
<feature type="transmembrane region" description="Helical" evidence="1">
    <location>
        <begin position="66"/>
        <end position="97"/>
    </location>
</feature>
<keyword evidence="3" id="KW-1185">Reference proteome</keyword>
<name>A0A2P8I128_SACCR</name>
<protein>
    <recommendedName>
        <fullName evidence="4">Vegetative cell wall protein gp1</fullName>
    </recommendedName>
</protein>
<proteinExistence type="predicted"/>
<sequence length="265" mass="28870">MNAFFGELGKRLAERWVSLLVLPGVLFLATAAVGALLGHAHALDVTRLVARADGITRDLGTRPPAAQLLALAAMLLGSVAAGLVVRALCPVTWRWFLGTRPRWAARRRRRRWARAHERGDAAKRNRIALAAPTRATWTGDRLAAVEDRVHHQYAVDLKSWWARLWLVLDDSGRAELRAARAEAEAAVATTTWCVPYAVVGAFWWPAAVVAVCVAVVGWVRVRAAVEVYADLLEAVVDVHAGRLARELGAPLTTGEEVTAAFRKGT</sequence>
<evidence type="ECO:0008006" key="4">
    <source>
        <dbReference type="Google" id="ProtNLM"/>
    </source>
</evidence>
<evidence type="ECO:0000313" key="3">
    <source>
        <dbReference type="Proteomes" id="UP000241118"/>
    </source>
</evidence>
<keyword evidence="1" id="KW-0812">Transmembrane</keyword>
<dbReference type="RefSeq" id="WP_281262337.1">
    <property type="nucleotide sequence ID" value="NZ_PYAX01000015.1"/>
</dbReference>
<comment type="caution">
    <text evidence="2">The sequence shown here is derived from an EMBL/GenBank/DDBJ whole genome shotgun (WGS) entry which is preliminary data.</text>
</comment>
<dbReference type="AlphaFoldDB" id="A0A2P8I128"/>
<keyword evidence="1" id="KW-0472">Membrane</keyword>
<evidence type="ECO:0000256" key="1">
    <source>
        <dbReference type="SAM" id="Phobius"/>
    </source>
</evidence>
<organism evidence="2 3">
    <name type="scientific">Saccharothrix carnea</name>
    <dbReference type="NCBI Taxonomy" id="1280637"/>
    <lineage>
        <taxon>Bacteria</taxon>
        <taxon>Bacillati</taxon>
        <taxon>Actinomycetota</taxon>
        <taxon>Actinomycetes</taxon>
        <taxon>Pseudonocardiales</taxon>
        <taxon>Pseudonocardiaceae</taxon>
        <taxon>Saccharothrix</taxon>
    </lineage>
</organism>
<gene>
    <name evidence="2" type="ORF">B0I31_115114</name>
</gene>
<reference evidence="2 3" key="1">
    <citation type="submission" date="2018-03" db="EMBL/GenBank/DDBJ databases">
        <title>Genomic Encyclopedia of Type Strains, Phase III (KMG-III): the genomes of soil and plant-associated and newly described type strains.</title>
        <authorList>
            <person name="Whitman W."/>
        </authorList>
    </citation>
    <scope>NUCLEOTIDE SEQUENCE [LARGE SCALE GENOMIC DNA]</scope>
    <source>
        <strain evidence="2 3">CGMCC 4.7097</strain>
    </source>
</reference>
<keyword evidence="1" id="KW-1133">Transmembrane helix</keyword>
<dbReference type="EMBL" id="PYAX01000015">
    <property type="protein sequence ID" value="PSL52162.1"/>
    <property type="molecule type" value="Genomic_DNA"/>
</dbReference>
<dbReference type="Proteomes" id="UP000241118">
    <property type="component" value="Unassembled WGS sequence"/>
</dbReference>